<dbReference type="CDD" id="cd13962">
    <property type="entry name" value="PT_UbiA_UBIAD1"/>
    <property type="match status" value="1"/>
</dbReference>
<dbReference type="GO" id="GO:0016020">
    <property type="term" value="C:membrane"/>
    <property type="evidence" value="ECO:0007669"/>
    <property type="project" value="UniProtKB-SubCell"/>
</dbReference>
<evidence type="ECO:0000256" key="5">
    <source>
        <dbReference type="ARBA" id="ARBA00022692"/>
    </source>
</evidence>
<dbReference type="InterPro" id="IPR044878">
    <property type="entry name" value="UbiA_sf"/>
</dbReference>
<feature type="transmembrane region" description="Helical" evidence="9">
    <location>
        <begin position="276"/>
        <end position="297"/>
    </location>
</feature>
<dbReference type="PANTHER" id="PTHR13929">
    <property type="entry name" value="1,4-DIHYDROXY-2-NAPHTHOATE OCTAPRENYLTRANSFERASE"/>
    <property type="match status" value="1"/>
</dbReference>
<dbReference type="EC" id="2.5.1.74" evidence="8"/>
<feature type="transmembrane region" description="Helical" evidence="9">
    <location>
        <begin position="246"/>
        <end position="264"/>
    </location>
</feature>
<dbReference type="Gene3D" id="1.10.357.140">
    <property type="entry name" value="UbiA prenyltransferase"/>
    <property type="match status" value="1"/>
</dbReference>
<dbReference type="UniPathway" id="UPA00079"/>
<gene>
    <name evidence="10" type="primary">menA</name>
    <name evidence="10" type="ORF">VRLFYP33_00837</name>
</gene>
<protein>
    <recommendedName>
        <fullName evidence="8">1,4-dihydroxy-2-naphthoate octaprenyltransferase</fullName>
        <ecNumber evidence="8">2.5.1.74</ecNumber>
    </recommendedName>
</protein>
<sequence length="298" mass="32795">MTASQLYRLARPRTLTAAFSPVILGASYAATLHTAVQSLWLSLFYTLLILICVMSSQIAANIWNEYFDFKSGLDLNQAAGNSGTIVREGISPQQVKKLGYIFSLTPLVLGIFLASQVSWWLLPAGAVCILISLFYSGGPKPISRTPFGELASGVAMGFAIVYITAYTWTGTLYWDFLIPAIPSTILIGNIMMTNNLRDFSNDKAHGRRTLVILLGKDEGIRLLRTLFIVCVLWLFLWVFLGHLPSASLLGIIALFPAFKSAAILQRYADVVKMNEAMKFTSISVTLYHLLVSVGLWIG</sequence>
<evidence type="ECO:0000256" key="4">
    <source>
        <dbReference type="ARBA" id="ARBA00022679"/>
    </source>
</evidence>
<dbReference type="InterPro" id="IPR026046">
    <property type="entry name" value="UBIAD1"/>
</dbReference>
<organism evidence="10">
    <name type="scientific">Veillonella ratti</name>
    <dbReference type="NCBI Taxonomy" id="103892"/>
    <lineage>
        <taxon>Bacteria</taxon>
        <taxon>Bacillati</taxon>
        <taxon>Bacillota</taxon>
        <taxon>Negativicutes</taxon>
        <taxon>Veillonellales</taxon>
        <taxon>Veillonellaceae</taxon>
        <taxon>Veillonella</taxon>
    </lineage>
</organism>
<evidence type="ECO:0000256" key="3">
    <source>
        <dbReference type="ARBA" id="ARBA00022428"/>
    </source>
</evidence>
<evidence type="ECO:0000256" key="8">
    <source>
        <dbReference type="NCBIfam" id="TIGR00751"/>
    </source>
</evidence>
<accession>A0A6N3ATQ5</accession>
<reference evidence="10" key="1">
    <citation type="submission" date="2019-11" db="EMBL/GenBank/DDBJ databases">
        <authorList>
            <person name="Feng L."/>
        </authorList>
    </citation>
    <scope>NUCLEOTIDE SEQUENCE</scope>
    <source>
        <strain evidence="10">VrattiLFYP33</strain>
    </source>
</reference>
<evidence type="ECO:0000313" key="10">
    <source>
        <dbReference type="EMBL" id="VYT93947.1"/>
    </source>
</evidence>
<dbReference type="NCBIfam" id="TIGR00751">
    <property type="entry name" value="menA"/>
    <property type="match status" value="1"/>
</dbReference>
<keyword evidence="4 10" id="KW-0808">Transferase</keyword>
<proteinExistence type="predicted"/>
<dbReference type="GO" id="GO:0046428">
    <property type="term" value="F:1,4-dihydroxy-2-naphthoate polyprenyltransferase activity"/>
    <property type="evidence" value="ECO:0007669"/>
    <property type="project" value="UniProtKB-UniRule"/>
</dbReference>
<keyword evidence="5 9" id="KW-0812">Transmembrane</keyword>
<dbReference type="Pfam" id="PF01040">
    <property type="entry name" value="UbiA"/>
    <property type="match status" value="1"/>
</dbReference>
<keyword evidence="6 9" id="KW-1133">Transmembrane helix</keyword>
<evidence type="ECO:0000256" key="7">
    <source>
        <dbReference type="ARBA" id="ARBA00023136"/>
    </source>
</evidence>
<dbReference type="GO" id="GO:0009234">
    <property type="term" value="P:menaquinone biosynthetic process"/>
    <property type="evidence" value="ECO:0007669"/>
    <property type="project" value="UniProtKB-UniRule"/>
</dbReference>
<feature type="transmembrane region" description="Helical" evidence="9">
    <location>
        <begin position="120"/>
        <end position="138"/>
    </location>
</feature>
<dbReference type="PANTHER" id="PTHR13929:SF0">
    <property type="entry name" value="UBIA PRENYLTRANSFERASE DOMAIN-CONTAINING PROTEIN 1"/>
    <property type="match status" value="1"/>
</dbReference>
<comment type="subcellular location">
    <subcellularLocation>
        <location evidence="1">Membrane</location>
        <topology evidence="1">Multi-pass membrane protein</topology>
    </subcellularLocation>
</comment>
<keyword evidence="7 9" id="KW-0472">Membrane</keyword>
<keyword evidence="3" id="KW-0474">Menaquinone biosynthesis</keyword>
<evidence type="ECO:0000256" key="9">
    <source>
        <dbReference type="SAM" id="Phobius"/>
    </source>
</evidence>
<evidence type="ECO:0000256" key="6">
    <source>
        <dbReference type="ARBA" id="ARBA00022989"/>
    </source>
</evidence>
<evidence type="ECO:0000256" key="1">
    <source>
        <dbReference type="ARBA" id="ARBA00004141"/>
    </source>
</evidence>
<feature type="transmembrane region" description="Helical" evidence="9">
    <location>
        <begin position="222"/>
        <end position="240"/>
    </location>
</feature>
<dbReference type="PIRSF" id="PIRSF005355">
    <property type="entry name" value="UBIAD1"/>
    <property type="match status" value="1"/>
</dbReference>
<comment type="pathway">
    <text evidence="2">Quinol/quinone metabolism; menaquinone biosynthesis.</text>
</comment>
<dbReference type="EMBL" id="CACRUX010000033">
    <property type="protein sequence ID" value="VYT93947.1"/>
    <property type="molecule type" value="Genomic_DNA"/>
</dbReference>
<feature type="transmembrane region" description="Helical" evidence="9">
    <location>
        <begin position="174"/>
        <end position="192"/>
    </location>
</feature>
<name>A0A6N3ATQ5_9FIRM</name>
<feature type="transmembrane region" description="Helical" evidence="9">
    <location>
        <begin position="150"/>
        <end position="168"/>
    </location>
</feature>
<dbReference type="RefSeq" id="WP_021840036.1">
    <property type="nucleotide sequence ID" value="NZ_CACRUX010000033.1"/>
</dbReference>
<dbReference type="InterPro" id="IPR000537">
    <property type="entry name" value="UbiA_prenyltransferase"/>
</dbReference>
<evidence type="ECO:0000256" key="2">
    <source>
        <dbReference type="ARBA" id="ARBA00004863"/>
    </source>
</evidence>
<dbReference type="GO" id="GO:0042371">
    <property type="term" value="P:vitamin K biosynthetic process"/>
    <property type="evidence" value="ECO:0007669"/>
    <property type="project" value="TreeGrafter"/>
</dbReference>
<feature type="transmembrane region" description="Helical" evidence="9">
    <location>
        <begin position="39"/>
        <end position="63"/>
    </location>
</feature>
<dbReference type="AlphaFoldDB" id="A0A6N3ATQ5"/>